<reference evidence="1 2" key="2">
    <citation type="journal article" date="2022" name="Mol. Ecol. Resour.">
        <title>The genomes of chicory, endive, great burdock and yacon provide insights into Asteraceae paleo-polyploidization history and plant inulin production.</title>
        <authorList>
            <person name="Fan W."/>
            <person name="Wang S."/>
            <person name="Wang H."/>
            <person name="Wang A."/>
            <person name="Jiang F."/>
            <person name="Liu H."/>
            <person name="Zhao H."/>
            <person name="Xu D."/>
            <person name="Zhang Y."/>
        </authorList>
    </citation>
    <scope>NUCLEOTIDE SEQUENCE [LARGE SCALE GENOMIC DNA]</scope>
    <source>
        <strain evidence="2">cv. Punajuju</strain>
        <tissue evidence="1">Leaves</tissue>
    </source>
</reference>
<accession>A0ACB9CRR0</accession>
<protein>
    <submittedName>
        <fullName evidence="1">Uncharacterized protein</fullName>
    </submittedName>
</protein>
<keyword evidence="2" id="KW-1185">Reference proteome</keyword>
<reference evidence="2" key="1">
    <citation type="journal article" date="2022" name="Mol. Ecol. Resour.">
        <title>The genomes of chicory, endive, great burdock and yacon provide insights into Asteraceae palaeo-polyploidization history and plant inulin production.</title>
        <authorList>
            <person name="Fan W."/>
            <person name="Wang S."/>
            <person name="Wang H."/>
            <person name="Wang A."/>
            <person name="Jiang F."/>
            <person name="Liu H."/>
            <person name="Zhao H."/>
            <person name="Xu D."/>
            <person name="Zhang Y."/>
        </authorList>
    </citation>
    <scope>NUCLEOTIDE SEQUENCE [LARGE SCALE GENOMIC DNA]</scope>
    <source>
        <strain evidence="2">cv. Punajuju</strain>
    </source>
</reference>
<sequence>MLDNRERWRDEERETNSSVRKGRWREGDKELGDHNRKVDHWTENLSGRYYGETRRVPNERLVDSGNKDPNHDQRRESKWNSRWGPDGKDTDKWTDSGKDHDVPLNHHGKDEWETDHPRPWRSNSALNRGKVDPVPYQSPGSNKFSPMAVHGRGRGRGGFEGNPMNNNNININNNSIESHVLTDKFDRGHEELTFLRYSRAKMLDVYRMTDMRSSEGVLDGVMLVPSLTQEEALEPLALIAPTPEELFILKGIDKGDIQSSGAPAPQITKDGSIGRNGSFSNPSYSKDGPKWQMGEDPVIKRQPSGHLEREQETRILPQPNPEDMVLFYKDPQGLIQGPFTGTDIIGWFEAGYFGIDLLVRLANAPQDSPFNLLGDVMPHLRAKARPPPGFTPAKQEVNDNPTKSNFMMKNEPRFQHGSGTEAENRFIESLMSSNVGGLGLSEGMQGYFGKSPDSGDNLYQLAKRIQLERQRSMSSPYSLWSGRDGPKSDNIIQDPIIQQSTLPRPTPGVTNWSNFPVDPLQASFGIHQRLQPQGFDIPSGPLTPEKLLQEPQLLSLLQQQQMSQMKPQVPIVTQQMSILDEYLLLKQQQQKQQLLSQMLTEQQHLGNPSYGQMQTLRVPTHDMFHIGSQNQVPNIQDSRTTTDFVNMLPVVSETSIHLPHQMVEDTNHEKASVHLPHEMVKDSHTDHEKASVMLQEQSDEDGHMKGDDDNCLQEQIDMRSEENVTISTPDDSLLSIPDNKVSGTEHVEDKSSNEPCAPKEVVKKASEKKSKKQKSTKSKQSETEVNKVKETEVQKKQLQSSTSKTQLPKPSETEVNKVNDVEFDMQQKMEHGAYPVESKSDSATIDDYSKISEKKIEVGQQNTQGQRAWKAAPGFKPKSFLEIQQEEQAQVEMSVNDISTSLSSMNVSSSPWFGNLDHKESSKITKIDRVISDPSVTETSVNQKSKKGQLHELLGGEVTVKPSEKESATSENTSNVAMTPVTGSQSDSIDDGSFKESKRSRKKSAKAKATVAKAPVTEVPVSSSPNEKGKSSRQVLQDKDVSPAVPSGPSLGDFVVWKGETAGPTPAPAWSTDSGKVGARASLRDILKEQEKKVSSIQHQTPVPTPQKSVPVQSTRGNGPSWSSSSPAKPTTIRITSHASTRSKNNVDDDLFWGPLDHPKQETKQSDFPQLAKKTPVKGTSLSSSPSLKGKRDVLTEHSEANDFRDWCESECVRLIGTKDTSFLEFCLKQSRSEAEILLKENLGSYDRNHEFIDKFLNYKDFMPSDVLEIAFQKVSRDANTNRVYDGARDPDNADGGPTKGVGGGGKKKGKKGKKVSPMVLGFNVVSNRIMMGEIQTVED</sequence>
<comment type="caution">
    <text evidence="1">The sequence shown here is derived from an EMBL/GenBank/DDBJ whole genome shotgun (WGS) entry which is preliminary data.</text>
</comment>
<evidence type="ECO:0000313" key="1">
    <source>
        <dbReference type="EMBL" id="KAI3737009.1"/>
    </source>
</evidence>
<gene>
    <name evidence="1" type="ORF">L2E82_27001</name>
</gene>
<name>A0ACB9CRR0_CICIN</name>
<evidence type="ECO:0000313" key="2">
    <source>
        <dbReference type="Proteomes" id="UP001055811"/>
    </source>
</evidence>
<dbReference type="Proteomes" id="UP001055811">
    <property type="component" value="Linkage Group LG05"/>
</dbReference>
<organism evidence="1 2">
    <name type="scientific">Cichorium intybus</name>
    <name type="common">Chicory</name>
    <dbReference type="NCBI Taxonomy" id="13427"/>
    <lineage>
        <taxon>Eukaryota</taxon>
        <taxon>Viridiplantae</taxon>
        <taxon>Streptophyta</taxon>
        <taxon>Embryophyta</taxon>
        <taxon>Tracheophyta</taxon>
        <taxon>Spermatophyta</taxon>
        <taxon>Magnoliopsida</taxon>
        <taxon>eudicotyledons</taxon>
        <taxon>Gunneridae</taxon>
        <taxon>Pentapetalae</taxon>
        <taxon>asterids</taxon>
        <taxon>campanulids</taxon>
        <taxon>Asterales</taxon>
        <taxon>Asteraceae</taxon>
        <taxon>Cichorioideae</taxon>
        <taxon>Cichorieae</taxon>
        <taxon>Cichoriinae</taxon>
        <taxon>Cichorium</taxon>
    </lineage>
</organism>
<proteinExistence type="predicted"/>
<dbReference type="EMBL" id="CM042013">
    <property type="protein sequence ID" value="KAI3737009.1"/>
    <property type="molecule type" value="Genomic_DNA"/>
</dbReference>